<dbReference type="InterPro" id="IPR002347">
    <property type="entry name" value="SDR_fam"/>
</dbReference>
<keyword evidence="2 3" id="KW-0560">Oxidoreductase</keyword>
<dbReference type="FunFam" id="3.40.50.720:FF:000173">
    <property type="entry name" value="3-oxoacyl-[acyl-carrier protein] reductase"/>
    <property type="match status" value="1"/>
</dbReference>
<dbReference type="InterPro" id="IPR050259">
    <property type="entry name" value="SDR"/>
</dbReference>
<reference evidence="3 5" key="1">
    <citation type="submission" date="2017-11" db="EMBL/GenBank/DDBJ databases">
        <title>Comparitive Functional Genomics of Dry Heat Resistant strains isolated from the Viking Spacecraft.</title>
        <authorList>
            <person name="Seuylemezian A."/>
            <person name="Cooper K."/>
            <person name="Vaishampayan P."/>
        </authorList>
    </citation>
    <scope>NUCLEOTIDE SEQUENCE [LARGE SCALE GENOMIC DNA]</scope>
    <source>
        <strain evidence="3 5">M4.6</strain>
    </source>
</reference>
<dbReference type="NCBIfam" id="NF047420">
    <property type="entry name" value="EF_P_mod_YmfI"/>
    <property type="match status" value="1"/>
</dbReference>
<comment type="similarity">
    <text evidence="1">Belongs to the short-chain dehydrogenases/reductases (SDR) family.</text>
</comment>
<dbReference type="SUPFAM" id="SSF51735">
    <property type="entry name" value="NAD(P)-binding Rossmann-fold domains"/>
    <property type="match status" value="1"/>
</dbReference>
<evidence type="ECO:0000256" key="1">
    <source>
        <dbReference type="ARBA" id="ARBA00006484"/>
    </source>
</evidence>
<evidence type="ECO:0000313" key="3">
    <source>
        <dbReference type="EMBL" id="PLR84278.1"/>
    </source>
</evidence>
<dbReference type="CDD" id="cd05233">
    <property type="entry name" value="SDR_c"/>
    <property type="match status" value="1"/>
</dbReference>
<dbReference type="Gene3D" id="3.40.50.720">
    <property type="entry name" value="NAD(P)-binding Rossmann-like Domain"/>
    <property type="match status" value="1"/>
</dbReference>
<organism evidence="3 5">
    <name type="scientific">Bacillus canaveralius</name>
    <dbReference type="NCBI Taxonomy" id="1403243"/>
    <lineage>
        <taxon>Bacteria</taxon>
        <taxon>Bacillati</taxon>
        <taxon>Bacillota</taxon>
        <taxon>Bacilli</taxon>
        <taxon>Bacillales</taxon>
        <taxon>Bacillaceae</taxon>
        <taxon>Bacillus</taxon>
    </lineage>
</organism>
<dbReference type="Proteomes" id="UP000235114">
    <property type="component" value="Unassembled WGS sequence"/>
</dbReference>
<sequence>MGKFILITGASGGIGSAIAKKLAKNGYSLYLHYHRNTVGIKQLMSELNELEGEYIPIQADLSSPSGYKKIASSVFSLDAIIHNSGNSHSGMLIDLDEQSAEELVRIHVTSPLLLTKELLPKLHSKKGGNIIVISSIWGQTGSAFEVAYSAVKGAQISFVKALSKELARTGIRVNGIAPGAIDTRMLDSLTEAEMDELANEIPIGRLGNPEEVANSVAFFLSDQATYITGQILGVNGGWYT</sequence>
<dbReference type="OrthoDB" id="9803333at2"/>
<dbReference type="PANTHER" id="PTHR42879">
    <property type="entry name" value="3-OXOACYL-(ACYL-CARRIER-PROTEIN) REDUCTASE"/>
    <property type="match status" value="1"/>
</dbReference>
<dbReference type="EMBL" id="PGVA01000014">
    <property type="protein sequence ID" value="PLR84278.1"/>
    <property type="molecule type" value="Genomic_DNA"/>
</dbReference>
<evidence type="ECO:0000313" key="6">
    <source>
        <dbReference type="Proteomes" id="UP000235114"/>
    </source>
</evidence>
<dbReference type="GO" id="GO:0004316">
    <property type="term" value="F:3-oxoacyl-[acyl-carrier-protein] reductase (NADPH) activity"/>
    <property type="evidence" value="ECO:0007669"/>
    <property type="project" value="UniProtKB-EC"/>
</dbReference>
<dbReference type="Pfam" id="PF13561">
    <property type="entry name" value="adh_short_C2"/>
    <property type="match status" value="1"/>
</dbReference>
<gene>
    <name evidence="3" type="primary">fabG</name>
    <name evidence="3" type="ORF">CU635_08195</name>
    <name evidence="4" type="ORF">CVD25_21395</name>
</gene>
<dbReference type="PRINTS" id="PR00081">
    <property type="entry name" value="GDHRDH"/>
</dbReference>
<reference evidence="4 6" key="2">
    <citation type="submission" date="2017-12" db="EMBL/GenBank/DDBJ databases">
        <title>Comparative Functional Genomics of Dry Heat Resistant strains isolated from the Viking Spacecraft.</title>
        <authorList>
            <person name="Seuylemezian A."/>
            <person name="Cooper K."/>
            <person name="Vaishampayan P."/>
        </authorList>
    </citation>
    <scope>NUCLEOTIDE SEQUENCE [LARGE SCALE GENOMIC DNA]</scope>
    <source>
        <strain evidence="4 6">ATCC 29669</strain>
    </source>
</reference>
<dbReference type="PRINTS" id="PR00080">
    <property type="entry name" value="SDRFAMILY"/>
</dbReference>
<dbReference type="RefSeq" id="WP_101576726.1">
    <property type="nucleotide sequence ID" value="NZ_PGVA01000014.1"/>
</dbReference>
<evidence type="ECO:0000313" key="5">
    <source>
        <dbReference type="Proteomes" id="UP000234951"/>
    </source>
</evidence>
<dbReference type="EC" id="1.1.1.100" evidence="3"/>
<name>A0A2N5GP51_9BACI</name>
<evidence type="ECO:0000256" key="2">
    <source>
        <dbReference type="ARBA" id="ARBA00023002"/>
    </source>
</evidence>
<dbReference type="EMBL" id="PGVD01000082">
    <property type="protein sequence ID" value="PLR89456.1"/>
    <property type="molecule type" value="Genomic_DNA"/>
</dbReference>
<dbReference type="PANTHER" id="PTHR42879:SF2">
    <property type="entry name" value="3-OXOACYL-[ACYL-CARRIER-PROTEIN] REDUCTASE FABG"/>
    <property type="match status" value="1"/>
</dbReference>
<comment type="caution">
    <text evidence="3">The sequence shown here is derived from an EMBL/GenBank/DDBJ whole genome shotgun (WGS) entry which is preliminary data.</text>
</comment>
<dbReference type="Proteomes" id="UP000234951">
    <property type="component" value="Unassembled WGS sequence"/>
</dbReference>
<protein>
    <submittedName>
        <fullName evidence="3">3-oxoacyl-ACP reductase</fullName>
        <ecNumber evidence="3">1.1.1.100</ecNumber>
    </submittedName>
</protein>
<dbReference type="InterPro" id="IPR036291">
    <property type="entry name" value="NAD(P)-bd_dom_sf"/>
</dbReference>
<dbReference type="AlphaFoldDB" id="A0A2N5GP51"/>
<evidence type="ECO:0000313" key="4">
    <source>
        <dbReference type="EMBL" id="PLR89456.1"/>
    </source>
</evidence>
<accession>A0A2N5GP51</accession>
<proteinExistence type="inferred from homology"/>
<keyword evidence="6" id="KW-1185">Reference proteome</keyword>